<name>A0ABY6LUW2_9ARAC</name>
<gene>
    <name evidence="2" type="ORF">LAZ67_X003843</name>
</gene>
<dbReference type="PANTHER" id="PTHR10492">
    <property type="match status" value="1"/>
</dbReference>
<keyword evidence="3" id="KW-1185">Reference proteome</keyword>
<dbReference type="EMBL" id="CP092886">
    <property type="protein sequence ID" value="UYV84876.1"/>
    <property type="molecule type" value="Genomic_DNA"/>
</dbReference>
<protein>
    <recommendedName>
        <fullName evidence="1">DNA helicase Pif1-like 2B domain-containing protein</fullName>
    </recommendedName>
</protein>
<evidence type="ECO:0000313" key="2">
    <source>
        <dbReference type="EMBL" id="UYV84876.1"/>
    </source>
</evidence>
<dbReference type="InterPro" id="IPR049163">
    <property type="entry name" value="Pif1-like_2B_dom"/>
</dbReference>
<dbReference type="PANTHER" id="PTHR10492:SF57">
    <property type="entry name" value="ATP-DEPENDENT DNA HELICASE"/>
    <property type="match status" value="1"/>
</dbReference>
<feature type="domain" description="DNA helicase Pif1-like 2B" evidence="1">
    <location>
        <begin position="76"/>
        <end position="111"/>
    </location>
</feature>
<sequence>MWSMVAQRLTQITSPAATPDQIWQCMESFGLLYHKNTSNVFLNQCRGLWQRGSNVMFQWQQCDVSVAAMPCFSGTGMHPHRLNHKAGAIVMLLRNLNPKQSLCNSTRMVIQRMCSHVPEAQILTGTKGPGPGDERVLHCFSEPNLDKVAINSQLCRRQDGKGVVLKAGPAEDPSLQVRGPPLRC</sequence>
<reference evidence="2 3" key="1">
    <citation type="submission" date="2022-03" db="EMBL/GenBank/DDBJ databases">
        <title>A chromosomal length assembly of Cordylochernes scorpioides.</title>
        <authorList>
            <person name="Zeh D."/>
            <person name="Zeh J."/>
        </authorList>
    </citation>
    <scope>NUCLEOTIDE SEQUENCE [LARGE SCALE GENOMIC DNA]</scope>
    <source>
        <strain evidence="2">IN4F17</strain>
        <tissue evidence="2">Whole Body</tissue>
    </source>
</reference>
<accession>A0ABY6LUW2</accession>
<evidence type="ECO:0000259" key="1">
    <source>
        <dbReference type="Pfam" id="PF21530"/>
    </source>
</evidence>
<evidence type="ECO:0000313" key="3">
    <source>
        <dbReference type="Proteomes" id="UP001235939"/>
    </source>
</evidence>
<proteinExistence type="predicted"/>
<dbReference type="Pfam" id="PF21530">
    <property type="entry name" value="Pif1_2B_dom"/>
    <property type="match status" value="1"/>
</dbReference>
<organism evidence="2 3">
    <name type="scientific">Cordylochernes scorpioides</name>
    <dbReference type="NCBI Taxonomy" id="51811"/>
    <lineage>
        <taxon>Eukaryota</taxon>
        <taxon>Metazoa</taxon>
        <taxon>Ecdysozoa</taxon>
        <taxon>Arthropoda</taxon>
        <taxon>Chelicerata</taxon>
        <taxon>Arachnida</taxon>
        <taxon>Pseudoscorpiones</taxon>
        <taxon>Cheliferoidea</taxon>
        <taxon>Chernetidae</taxon>
        <taxon>Cordylochernes</taxon>
    </lineage>
</organism>
<dbReference type="Proteomes" id="UP001235939">
    <property type="component" value="Chromosome X"/>
</dbReference>